<dbReference type="Proteomes" id="UP000036955">
    <property type="component" value="Unassembled WGS sequence"/>
</dbReference>
<protein>
    <submittedName>
        <fullName evidence="1">Uncharacterized protein</fullName>
    </submittedName>
</protein>
<reference evidence="1 2" key="1">
    <citation type="submission" date="2015-06" db="EMBL/GenBank/DDBJ databases">
        <authorList>
            <person name="Hoefler B.C."/>
            <person name="Straight P.D."/>
        </authorList>
    </citation>
    <scope>NUCLEOTIDE SEQUENCE [LARGE SCALE GENOMIC DNA]</scope>
    <source>
        <strain evidence="1 2">Riq4</strain>
    </source>
</reference>
<gene>
    <name evidence="1" type="ORF">ACS77_09070</name>
</gene>
<evidence type="ECO:0000313" key="2">
    <source>
        <dbReference type="Proteomes" id="UP000036955"/>
    </source>
</evidence>
<dbReference type="PATRIC" id="fig|317.197.peg.972"/>
<evidence type="ECO:0000313" key="1">
    <source>
        <dbReference type="EMBL" id="KNH27954.1"/>
    </source>
</evidence>
<organism evidence="1 2">
    <name type="scientific">Pseudomonas syringae</name>
    <dbReference type="NCBI Taxonomy" id="317"/>
    <lineage>
        <taxon>Bacteria</taxon>
        <taxon>Pseudomonadati</taxon>
        <taxon>Pseudomonadota</taxon>
        <taxon>Gammaproteobacteria</taxon>
        <taxon>Pseudomonadales</taxon>
        <taxon>Pseudomonadaceae</taxon>
        <taxon>Pseudomonas</taxon>
    </lineage>
</organism>
<proteinExistence type="predicted"/>
<accession>A0A0L1MIA0</accession>
<name>A0A0L1MIA0_PSESX</name>
<sequence>MTGLLVDTSTCRHWFSLLAGRSFHNSEQEAEAVAFGCLYDFLIQREAPHPFLYNARVLLELPERLRPEFDRLVKPYARFIPIPLSRTDGAYQCDGSILMGGRMGGSLSCLLSMDGYAHEEKLLEAAESEKNSYLYEAKVRRREFDVEHLESALEAAASHFVTTDTTRIEIIRRAANLWPESKPVVDAARICCLPSTALAAVTGVA</sequence>
<dbReference type="EMBL" id="LFQK01000015">
    <property type="protein sequence ID" value="KNH27954.1"/>
    <property type="molecule type" value="Genomic_DNA"/>
</dbReference>
<comment type="caution">
    <text evidence="1">The sequence shown here is derived from an EMBL/GenBank/DDBJ whole genome shotgun (WGS) entry which is preliminary data.</text>
</comment>
<dbReference type="AlphaFoldDB" id="A0A0L1MIA0"/>